<reference evidence="2 3" key="1">
    <citation type="submission" date="2019-06" db="EMBL/GenBank/DDBJ databases">
        <title>Whole genome shotgun sequence of Nitrobacter winogradskyi NBRC 14297.</title>
        <authorList>
            <person name="Hosoyama A."/>
            <person name="Uohara A."/>
            <person name="Ohji S."/>
            <person name="Ichikawa N."/>
        </authorList>
    </citation>
    <scope>NUCLEOTIDE SEQUENCE [LARGE SCALE GENOMIC DNA]</scope>
    <source>
        <strain evidence="2 3">NBRC 14297</strain>
    </source>
</reference>
<dbReference type="InterPro" id="IPR051311">
    <property type="entry name" value="DedA_domain"/>
</dbReference>
<evidence type="ECO:0000256" key="1">
    <source>
        <dbReference type="SAM" id="Phobius"/>
    </source>
</evidence>
<keyword evidence="1" id="KW-1133">Transmembrane helix</keyword>
<feature type="transmembrane region" description="Helical" evidence="1">
    <location>
        <begin position="206"/>
        <end position="227"/>
    </location>
</feature>
<feature type="transmembrane region" description="Helical" evidence="1">
    <location>
        <begin position="87"/>
        <end position="113"/>
    </location>
</feature>
<name>A0A4Y3WC85_NITWI</name>
<organism evidence="2 3">
    <name type="scientific">Nitrobacter winogradskyi</name>
    <name type="common">Nitrobacter agilis</name>
    <dbReference type="NCBI Taxonomy" id="913"/>
    <lineage>
        <taxon>Bacteria</taxon>
        <taxon>Pseudomonadati</taxon>
        <taxon>Pseudomonadota</taxon>
        <taxon>Alphaproteobacteria</taxon>
        <taxon>Hyphomicrobiales</taxon>
        <taxon>Nitrobacteraceae</taxon>
        <taxon>Nitrobacter</taxon>
    </lineage>
</organism>
<dbReference type="PANTHER" id="PTHR42709:SF11">
    <property type="entry name" value="DEDA FAMILY PROTEIN"/>
    <property type="match status" value="1"/>
</dbReference>
<dbReference type="AlphaFoldDB" id="A0A4Y3WC85"/>
<keyword evidence="1" id="KW-0812">Transmembrane</keyword>
<evidence type="ECO:0000313" key="3">
    <source>
        <dbReference type="Proteomes" id="UP000318825"/>
    </source>
</evidence>
<dbReference type="Proteomes" id="UP000318825">
    <property type="component" value="Unassembled WGS sequence"/>
</dbReference>
<proteinExistence type="predicted"/>
<protein>
    <submittedName>
        <fullName evidence="2">Cytochrome b561</fullName>
    </submittedName>
</protein>
<accession>A0A4Y3WC85</accession>
<dbReference type="PANTHER" id="PTHR42709">
    <property type="entry name" value="ALKALINE PHOSPHATASE LIKE PROTEIN"/>
    <property type="match status" value="1"/>
</dbReference>
<evidence type="ECO:0000313" key="2">
    <source>
        <dbReference type="EMBL" id="GEC16088.1"/>
    </source>
</evidence>
<dbReference type="EMBL" id="BJNF01000053">
    <property type="protein sequence ID" value="GEC16088.1"/>
    <property type="molecule type" value="Genomic_DNA"/>
</dbReference>
<keyword evidence="1" id="KW-0472">Membrane</keyword>
<comment type="caution">
    <text evidence="2">The sequence shown here is derived from an EMBL/GenBank/DDBJ whole genome shotgun (WGS) entry which is preliminary data.</text>
</comment>
<dbReference type="GO" id="GO:0005886">
    <property type="term" value="C:plasma membrane"/>
    <property type="evidence" value="ECO:0007669"/>
    <property type="project" value="TreeGrafter"/>
</dbReference>
<sequence length="228" mass="25077">MQATDHDDRRSPVVQASLNLRAGHGQIGRVMVDRAMLRRTYDWCIAAADKPHALWILAAVAFAESSFFPVPPDVMLLPMALARPRRAWLFATVCTIASVAGGVLGYAIGALLYDSVGQWLIHLYGLGDKVEAFRASYAEWGAWIIIGKGLTPIPYKLVTITSGFAGYNVWLFILCSIIARGGRFFIVAVVLDRYGEAIRREIEKRLGLWVAIGAAVIVLGFVIAFRLI</sequence>
<gene>
    <name evidence="2" type="ORF">NWI01_19800</name>
</gene>